<evidence type="ECO:0000313" key="4">
    <source>
        <dbReference type="Proteomes" id="UP000294558"/>
    </source>
</evidence>
<gene>
    <name evidence="3" type="ORF">BDK89_1028</name>
</gene>
<dbReference type="AlphaFoldDB" id="A0A4R7HWI6"/>
<evidence type="ECO:0000256" key="2">
    <source>
        <dbReference type="SAM" id="Phobius"/>
    </source>
</evidence>
<dbReference type="RefSeq" id="WP_133867903.1">
    <property type="nucleotide sequence ID" value="NZ_SOAU01000001.1"/>
</dbReference>
<keyword evidence="2" id="KW-1133">Transmembrane helix</keyword>
<name>A0A4R7HWI6_9ACTN</name>
<protein>
    <submittedName>
        <fullName evidence="3">Uncharacterized protein</fullName>
    </submittedName>
</protein>
<keyword evidence="2" id="KW-0472">Membrane</keyword>
<sequence length="180" mass="18163">MQQLPLDPPQQLGTGHDVGATFIEVLVSIVLLGTAGIAVLSALAASATGAAVQREVSTAQAALASAADAVIDVDAADDNYALCASPHSYDPLVAGSSPDATVSVTRVEFWNSTTQTYQPSCVSGEADRLQRITLTATDGDHTASLAVVKRRAGSPTLNTVPAAPNAGDGGMVTPTPHSGL</sequence>
<organism evidence="3 4">
    <name type="scientific">Ilumatobacter fluminis</name>
    <dbReference type="NCBI Taxonomy" id="467091"/>
    <lineage>
        <taxon>Bacteria</taxon>
        <taxon>Bacillati</taxon>
        <taxon>Actinomycetota</taxon>
        <taxon>Acidimicrobiia</taxon>
        <taxon>Acidimicrobiales</taxon>
        <taxon>Ilumatobacteraceae</taxon>
        <taxon>Ilumatobacter</taxon>
    </lineage>
</organism>
<comment type="caution">
    <text evidence="3">The sequence shown here is derived from an EMBL/GenBank/DDBJ whole genome shotgun (WGS) entry which is preliminary data.</text>
</comment>
<keyword evidence="4" id="KW-1185">Reference proteome</keyword>
<reference evidence="3 4" key="1">
    <citation type="submission" date="2019-03" db="EMBL/GenBank/DDBJ databases">
        <title>Sequencing the genomes of 1000 actinobacteria strains.</title>
        <authorList>
            <person name="Klenk H.-P."/>
        </authorList>
    </citation>
    <scope>NUCLEOTIDE SEQUENCE [LARGE SCALE GENOMIC DNA]</scope>
    <source>
        <strain evidence="3 4">DSM 18936</strain>
    </source>
</reference>
<feature type="region of interest" description="Disordered" evidence="1">
    <location>
        <begin position="156"/>
        <end position="180"/>
    </location>
</feature>
<accession>A0A4R7HWI6</accession>
<evidence type="ECO:0000256" key="1">
    <source>
        <dbReference type="SAM" id="MobiDB-lite"/>
    </source>
</evidence>
<keyword evidence="2" id="KW-0812">Transmembrane</keyword>
<dbReference type="EMBL" id="SOAU01000001">
    <property type="protein sequence ID" value="TDT15457.1"/>
    <property type="molecule type" value="Genomic_DNA"/>
</dbReference>
<proteinExistence type="predicted"/>
<evidence type="ECO:0000313" key="3">
    <source>
        <dbReference type="EMBL" id="TDT15457.1"/>
    </source>
</evidence>
<feature type="transmembrane region" description="Helical" evidence="2">
    <location>
        <begin position="20"/>
        <end position="45"/>
    </location>
</feature>
<dbReference type="Proteomes" id="UP000294558">
    <property type="component" value="Unassembled WGS sequence"/>
</dbReference>